<feature type="signal peptide" evidence="1">
    <location>
        <begin position="1"/>
        <end position="18"/>
    </location>
</feature>
<accession>A0ABS3BW79</accession>
<name>A0ABS3BW79_9BACT</name>
<reference evidence="2 3" key="1">
    <citation type="submission" date="2021-03" db="EMBL/GenBank/DDBJ databases">
        <title>novel species isolated from a fishpond in China.</title>
        <authorList>
            <person name="Lu H."/>
            <person name="Cai Z."/>
        </authorList>
    </citation>
    <scope>NUCLEOTIDE SEQUENCE [LARGE SCALE GENOMIC DNA]</scope>
    <source>
        <strain evidence="2 3">JCM 31546</strain>
    </source>
</reference>
<dbReference type="SUPFAM" id="SSF50242">
    <property type="entry name" value="TIMP-like"/>
    <property type="match status" value="1"/>
</dbReference>
<evidence type="ECO:0000256" key="1">
    <source>
        <dbReference type="SAM" id="SignalP"/>
    </source>
</evidence>
<feature type="chain" id="PRO_5045128258" description="Tissue inhibitor of metalloproteinase" evidence="1">
    <location>
        <begin position="19"/>
        <end position="251"/>
    </location>
</feature>
<organism evidence="2 3">
    <name type="scientific">Algoriphagus aestuariicola</name>
    <dbReference type="NCBI Taxonomy" id="1852016"/>
    <lineage>
        <taxon>Bacteria</taxon>
        <taxon>Pseudomonadati</taxon>
        <taxon>Bacteroidota</taxon>
        <taxon>Cytophagia</taxon>
        <taxon>Cytophagales</taxon>
        <taxon>Cyclobacteriaceae</taxon>
        <taxon>Algoriphagus</taxon>
    </lineage>
</organism>
<dbReference type="EMBL" id="JAFKCW010000005">
    <property type="protein sequence ID" value="MBN7803348.1"/>
    <property type="molecule type" value="Genomic_DNA"/>
</dbReference>
<evidence type="ECO:0008006" key="4">
    <source>
        <dbReference type="Google" id="ProtNLM"/>
    </source>
</evidence>
<proteinExistence type="predicted"/>
<keyword evidence="3" id="KW-1185">Reference proteome</keyword>
<dbReference type="PROSITE" id="PS51257">
    <property type="entry name" value="PROKAR_LIPOPROTEIN"/>
    <property type="match status" value="1"/>
</dbReference>
<protein>
    <recommendedName>
        <fullName evidence="4">Tissue inhibitor of metalloproteinase</fullName>
    </recommendedName>
</protein>
<dbReference type="Proteomes" id="UP000664698">
    <property type="component" value="Unassembled WGS sequence"/>
</dbReference>
<gene>
    <name evidence="2" type="ORF">J0A67_20905</name>
</gene>
<dbReference type="RefSeq" id="WP_206571339.1">
    <property type="nucleotide sequence ID" value="NZ_JAFKCW010000005.1"/>
</dbReference>
<sequence>MRYPLLVAFLFFANLGYACSCAHWGLPEHFDHAEFVGVVEIISIQKRRDYRDDSKIEIRPLEIFKGKEIEAVFTTSSNCAFVANVGSKWLVYADAGEDGKMNTSYCSGNLNFESVVDSAAYPTLRGKLERRLQVKLEILRSLKRNNITRLYNSSLYATGSFESLKGYSEEKSFGIYRLGIGPDLAIARVEAVDGFENQELSGEITKFLKTQKLVFRGTGKTPTNEKREIVMILFYYPQEEGYPSFISTSDL</sequence>
<keyword evidence="1" id="KW-0732">Signal</keyword>
<comment type="caution">
    <text evidence="2">The sequence shown here is derived from an EMBL/GenBank/DDBJ whole genome shotgun (WGS) entry which is preliminary data.</text>
</comment>
<evidence type="ECO:0000313" key="2">
    <source>
        <dbReference type="EMBL" id="MBN7803348.1"/>
    </source>
</evidence>
<dbReference type="Gene3D" id="2.40.50.120">
    <property type="match status" value="1"/>
</dbReference>
<evidence type="ECO:0000313" key="3">
    <source>
        <dbReference type="Proteomes" id="UP000664698"/>
    </source>
</evidence>
<dbReference type="InterPro" id="IPR008993">
    <property type="entry name" value="TIMP-like_OB-fold"/>
</dbReference>